<proteinExistence type="predicted"/>
<dbReference type="InterPro" id="IPR021183">
    <property type="entry name" value="NatA_aux_su"/>
</dbReference>
<dbReference type="SUPFAM" id="SSF48452">
    <property type="entry name" value="TPR-like"/>
    <property type="match status" value="1"/>
</dbReference>
<evidence type="ECO:0000313" key="3">
    <source>
        <dbReference type="EMBL" id="OAD74674.1"/>
    </source>
</evidence>
<organism evidence="3 4">
    <name type="scientific">Phycomyces blakesleeanus (strain ATCC 8743b / DSM 1359 / FGSC 10004 / NBRC 33097 / NRRL 1555)</name>
    <dbReference type="NCBI Taxonomy" id="763407"/>
    <lineage>
        <taxon>Eukaryota</taxon>
        <taxon>Fungi</taxon>
        <taxon>Fungi incertae sedis</taxon>
        <taxon>Mucoromycota</taxon>
        <taxon>Mucoromycotina</taxon>
        <taxon>Mucoromycetes</taxon>
        <taxon>Mucorales</taxon>
        <taxon>Phycomycetaceae</taxon>
        <taxon>Phycomyces</taxon>
    </lineage>
</organism>
<dbReference type="InterPro" id="IPR019734">
    <property type="entry name" value="TPR_rpt"/>
</dbReference>
<dbReference type="FunCoup" id="A0A167N0G8">
    <property type="interactions" value="660"/>
</dbReference>
<reference evidence="4" key="1">
    <citation type="submission" date="2015-06" db="EMBL/GenBank/DDBJ databases">
        <title>Expansion of signal transduction pathways in fungi by whole-genome duplication.</title>
        <authorList>
            <consortium name="DOE Joint Genome Institute"/>
            <person name="Corrochano L.M."/>
            <person name="Kuo A."/>
            <person name="Marcet-Houben M."/>
            <person name="Polaino S."/>
            <person name="Salamov A."/>
            <person name="Villalobos J.M."/>
            <person name="Alvarez M.I."/>
            <person name="Avalos J."/>
            <person name="Benito E.P."/>
            <person name="Benoit I."/>
            <person name="Burger G."/>
            <person name="Camino L.P."/>
            <person name="Canovas D."/>
            <person name="Cerda-Olmedo E."/>
            <person name="Cheng J.-F."/>
            <person name="Dominguez A."/>
            <person name="Elias M."/>
            <person name="Eslava A.P."/>
            <person name="Glaser F."/>
            <person name="Grimwood J."/>
            <person name="Gutierrez G."/>
            <person name="Heitman J."/>
            <person name="Henrissat B."/>
            <person name="Iturriaga E.A."/>
            <person name="Lang B.F."/>
            <person name="Lavin J.L."/>
            <person name="Lee S."/>
            <person name="Li W."/>
            <person name="Lindquist E."/>
            <person name="Lopez-Garcia S."/>
            <person name="Luque E.M."/>
            <person name="Marcos A.T."/>
            <person name="Martin J."/>
            <person name="McCluskey K."/>
            <person name="Medina H.R."/>
            <person name="Miralles-Duran A."/>
            <person name="Miyazaki A."/>
            <person name="Munoz-Torres E."/>
            <person name="Oguiza J.A."/>
            <person name="Ohm R."/>
            <person name="Olmedo M."/>
            <person name="Orejas M."/>
            <person name="Ortiz-Castellanos L."/>
            <person name="Pisabarro A.G."/>
            <person name="Rodriguez-Romero J."/>
            <person name="Ruiz-Herrera J."/>
            <person name="Ruiz-Vazquez R."/>
            <person name="Sanz C."/>
            <person name="Schackwitz W."/>
            <person name="Schmutz J."/>
            <person name="Shahriari M."/>
            <person name="Shelest E."/>
            <person name="Silva-Franco F."/>
            <person name="Soanes D."/>
            <person name="Syed K."/>
            <person name="Tagua V.G."/>
            <person name="Talbot N.J."/>
            <person name="Thon M."/>
            <person name="De vries R.P."/>
            <person name="Wiebenga A."/>
            <person name="Yadav J.S."/>
            <person name="Braun E.L."/>
            <person name="Baker S."/>
            <person name="Garre V."/>
            <person name="Horwitz B."/>
            <person name="Torres-Martinez S."/>
            <person name="Idnurm A."/>
            <person name="Herrera-Estrella A."/>
            <person name="Gabaldon T."/>
            <person name="Grigoriev I.V."/>
        </authorList>
    </citation>
    <scope>NUCLEOTIDE SEQUENCE [LARGE SCALE GENOMIC DNA]</scope>
    <source>
        <strain evidence="4">NRRL 1555(-)</strain>
    </source>
</reference>
<dbReference type="Proteomes" id="UP000077315">
    <property type="component" value="Unassembled WGS sequence"/>
</dbReference>
<dbReference type="Gene3D" id="1.25.40.1010">
    <property type="match status" value="1"/>
</dbReference>
<dbReference type="AlphaFoldDB" id="A0A167N0G8"/>
<dbReference type="RefSeq" id="XP_018292714.1">
    <property type="nucleotide sequence ID" value="XM_018440780.1"/>
</dbReference>
<dbReference type="OrthoDB" id="10263032at2759"/>
<dbReference type="SMART" id="SM00028">
    <property type="entry name" value="TPR"/>
    <property type="match status" value="6"/>
</dbReference>
<dbReference type="PANTHER" id="PTHR22767:SF2">
    <property type="entry name" value="N(ALPHA)-ACETYLTRANSFERASE 15_16, ISOFORM A"/>
    <property type="match status" value="1"/>
</dbReference>
<keyword evidence="2" id="KW-0802">TPR repeat</keyword>
<dbReference type="VEuPathDB" id="FungiDB:PHYBLDRAFT_61271"/>
<name>A0A167N0G8_PHYB8</name>
<gene>
    <name evidence="3" type="ORF">PHYBLDRAFT_61271</name>
</gene>
<sequence length="702" mass="82109">MNEAEIALECYESIAEAMEYYENEHYFAGLVLMNTLLEKYPKQADALSLKGLLMWNLGYKDEGYQFARKGFEYDPKSSACWRSYGYMLTQDSRVKESLEYYKKAAELSEFTDIETTNEYACVQTHLRMYSEALETRKKLLYQLHNEPSFWIGTGVLCYLLDQPEIAAKVFDSYCDTLMETSSEYDQSEVLLFYTDILEKQEKYQDALDHLEKIKDVVKDQRSWKEKQAYLLEKTGNIELAETTYRQLIYENPYDSRYINSLLAVKGYNKDNMRTWARNLLLNLMKSYPRSNTIADISLNYATPDEFSLEVKDIIQKSLRKGVPSLFARLKKYYRDTEKKDTIEEIMLGLVRKLENSGSFDGNAKDSREPPTALLWSLYYIAQHYDFLGDREKALDYIQKAINHTPTIVELYMTQARILKHQGDLETAARVMNRARKLDLQDRFVNSKCTKYMMRAGYIVKAKELFKMFLGKRTNTRKSLLDMQCQWFILEEGLAYLKKENYAKAIDRFLTIDSFYNDFKDNEFGIHSYCLHKNTLRTYVKLLKWEDTLRKHPYYIKAAKGAIKAYLALDAAQKLDATEEGANRRLNSVLQEDGELSDTQDKETKYVETTTPLEDALKFLEPLQRVAPDLLETHALGFEVYLRKEQWHLSRRCLIAMAEINKSHPSFLICKEMFEKTVSSKSMEENALLKKLKNLNLLDVSSL</sequence>
<dbReference type="PANTHER" id="PTHR22767">
    <property type="entry name" value="N-TERMINAL ACETYLTRANSFERASE-RELATED"/>
    <property type="match status" value="1"/>
</dbReference>
<evidence type="ECO:0000256" key="2">
    <source>
        <dbReference type="ARBA" id="ARBA00022803"/>
    </source>
</evidence>
<dbReference type="PIRSF" id="PIRSF000422">
    <property type="entry name" value="N-terminal-AcTrfase-A_aux_su"/>
    <property type="match status" value="1"/>
</dbReference>
<dbReference type="InterPro" id="IPR011990">
    <property type="entry name" value="TPR-like_helical_dom_sf"/>
</dbReference>
<keyword evidence="4" id="KW-1185">Reference proteome</keyword>
<dbReference type="STRING" id="763407.A0A167N0G8"/>
<accession>A0A167N0G8</accession>
<evidence type="ECO:0000256" key="1">
    <source>
        <dbReference type="ARBA" id="ARBA00022737"/>
    </source>
</evidence>
<dbReference type="InParanoid" id="A0A167N0G8"/>
<keyword evidence="1" id="KW-0677">Repeat</keyword>
<dbReference type="EMBL" id="KV440978">
    <property type="protein sequence ID" value="OAD74674.1"/>
    <property type="molecule type" value="Genomic_DNA"/>
</dbReference>
<evidence type="ECO:0000313" key="4">
    <source>
        <dbReference type="Proteomes" id="UP000077315"/>
    </source>
</evidence>
<protein>
    <submittedName>
        <fullName evidence="3">Uncharacterized protein</fullName>
    </submittedName>
</protein>
<dbReference type="Pfam" id="PF12569">
    <property type="entry name" value="NatA_aux_su"/>
    <property type="match status" value="2"/>
</dbReference>
<dbReference type="GO" id="GO:0031415">
    <property type="term" value="C:NatA complex"/>
    <property type="evidence" value="ECO:0007669"/>
    <property type="project" value="TreeGrafter"/>
</dbReference>
<dbReference type="Gene3D" id="1.25.40.1040">
    <property type="match status" value="1"/>
</dbReference>
<dbReference type="GeneID" id="29001686"/>